<dbReference type="AlphaFoldDB" id="A0A0S2TDX0"/>
<protein>
    <recommendedName>
        <fullName evidence="2">SWIM-type domain-containing protein</fullName>
    </recommendedName>
</protein>
<sequence length="84" mass="9167">MQGTHPYQVILSQRSIDQCDCACYLGEHGRLCKHVLALALAVLHACGKTTEPQAQQPPASLAEAKPIVTAAMRKLRRYTEPPSP</sequence>
<keyword evidence="1" id="KW-0479">Metal-binding</keyword>
<dbReference type="InterPro" id="IPR007527">
    <property type="entry name" value="Znf_SWIM"/>
</dbReference>
<dbReference type="GO" id="GO:0008270">
    <property type="term" value="F:zinc ion binding"/>
    <property type="evidence" value="ECO:0007669"/>
    <property type="project" value="UniProtKB-KW"/>
</dbReference>
<dbReference type="EMBL" id="CP013099">
    <property type="protein sequence ID" value="ALP53300.1"/>
    <property type="molecule type" value="Genomic_DNA"/>
</dbReference>
<evidence type="ECO:0000313" key="4">
    <source>
        <dbReference type="Proteomes" id="UP000055136"/>
    </source>
</evidence>
<keyword evidence="1" id="KW-0862">Zinc</keyword>
<keyword evidence="4" id="KW-1185">Reference proteome</keyword>
<accession>A0A0S2TDX0</accession>
<evidence type="ECO:0000313" key="3">
    <source>
        <dbReference type="EMBL" id="ALP53300.1"/>
    </source>
</evidence>
<dbReference type="PROSITE" id="PS50966">
    <property type="entry name" value="ZF_SWIM"/>
    <property type="match status" value="1"/>
</dbReference>
<dbReference type="Pfam" id="PF04434">
    <property type="entry name" value="SWIM"/>
    <property type="match status" value="1"/>
</dbReference>
<evidence type="ECO:0000256" key="1">
    <source>
        <dbReference type="PROSITE-ProRule" id="PRU00325"/>
    </source>
</evidence>
<dbReference type="Proteomes" id="UP000055136">
    <property type="component" value="Chromosome"/>
</dbReference>
<evidence type="ECO:0000259" key="2">
    <source>
        <dbReference type="PROSITE" id="PS50966"/>
    </source>
</evidence>
<organism evidence="3 4">
    <name type="scientific">Candidatus Tenderia electrophaga</name>
    <dbReference type="NCBI Taxonomy" id="1748243"/>
    <lineage>
        <taxon>Bacteria</taxon>
        <taxon>Pseudomonadati</taxon>
        <taxon>Pseudomonadota</taxon>
        <taxon>Gammaproteobacteria</taxon>
        <taxon>Candidatus Tenderiales</taxon>
        <taxon>Candidatus Tenderiaceae</taxon>
        <taxon>Candidatus Tenderia</taxon>
    </lineage>
</organism>
<reference evidence="3" key="1">
    <citation type="submission" date="2015-10" db="EMBL/GenBank/DDBJ databases">
        <title>Description of Candidatus Tenderia electrophaga gen. nov, sp. nov., an Uncultivated Electroautotroph from a Biocathode Enrichment.</title>
        <authorList>
            <person name="Eddie B.J."/>
            <person name="Malanoski A.P."/>
            <person name="Wang Z."/>
            <person name="Hall R.J."/>
            <person name="Oh S.D."/>
            <person name="Heiner C."/>
            <person name="Lin B."/>
            <person name="Strycharz-Glaven S.M."/>
        </authorList>
    </citation>
    <scope>NUCLEOTIDE SEQUENCE [LARGE SCALE GENOMIC DNA]</scope>
    <source>
        <strain evidence="3">NRL1</strain>
    </source>
</reference>
<feature type="domain" description="SWIM-type" evidence="2">
    <location>
        <begin position="7"/>
        <end position="43"/>
    </location>
</feature>
<name>A0A0S2TDX0_9GAMM</name>
<proteinExistence type="predicted"/>
<gene>
    <name evidence="3" type="ORF">Tel_09100</name>
</gene>
<dbReference type="KEGG" id="tee:Tel_09100"/>
<keyword evidence="1" id="KW-0863">Zinc-finger</keyword>